<dbReference type="EMBL" id="AB179069">
    <property type="protein sequence ID" value="BAE02120.1"/>
    <property type="molecule type" value="mRNA"/>
</dbReference>
<name>Q4R446_MACFA</name>
<proteinExistence type="evidence at transcript level"/>
<protein>
    <submittedName>
        <fullName evidence="1">Testis cDNA clone: QtsA-12480, similar to human IQ motif containing GTPase activating protein 2(IQGAP2)</fullName>
    </submittedName>
</protein>
<organism evidence="1">
    <name type="scientific">Macaca fascicularis</name>
    <name type="common">Crab-eating macaque</name>
    <name type="synonym">Cynomolgus monkey</name>
    <dbReference type="NCBI Taxonomy" id="9541"/>
    <lineage>
        <taxon>Eukaryota</taxon>
        <taxon>Metazoa</taxon>
        <taxon>Chordata</taxon>
        <taxon>Craniata</taxon>
        <taxon>Vertebrata</taxon>
        <taxon>Euteleostomi</taxon>
        <taxon>Mammalia</taxon>
        <taxon>Eutheria</taxon>
        <taxon>Euarchontoglires</taxon>
        <taxon>Primates</taxon>
        <taxon>Haplorrhini</taxon>
        <taxon>Catarrhini</taxon>
        <taxon>Cercopithecidae</taxon>
        <taxon>Cercopithecinae</taxon>
        <taxon>Macaca</taxon>
    </lineage>
</organism>
<reference evidence="1" key="2">
    <citation type="submission" date="2005-06" db="EMBL/GenBank/DDBJ databases">
        <title>DNA sequences of macaque genes expressed in brain or testis and its evolutionary implications.</title>
        <authorList>
            <consortium name="International consortium for macaque cDNA sequencing and analysis"/>
        </authorList>
    </citation>
    <scope>NUCLEOTIDE SEQUENCE</scope>
</reference>
<accession>Q4R446</accession>
<evidence type="ECO:0000313" key="1">
    <source>
        <dbReference type="EMBL" id="BAE02120.1"/>
    </source>
</evidence>
<dbReference type="AlphaFoldDB" id="Q4R446"/>
<reference evidence="1" key="1">
    <citation type="journal article" date="2005" name="Mol. Biol. Evol.">
        <title>Substitution rate and structural divergence of 5'UTR evolution: comparative analysis between human and cynomolgus monkey cDNAs.</title>
        <authorList>
            <person name="Osada N."/>
            <person name="Hirata M."/>
            <person name="Tanuma R."/>
            <person name="Kusuda J."/>
            <person name="Hida M."/>
            <person name="Suzuki Y."/>
            <person name="Sugano S."/>
            <person name="Gojobori T."/>
            <person name="Shen C.K."/>
            <person name="Wu C.I."/>
            <person name="Hashimoto K."/>
        </authorList>
    </citation>
    <scope>NUCLEOTIDE SEQUENCE</scope>
</reference>
<sequence>MHSCLLSRRRGKSRGIFGHWNRLDTCHPKINTKTFSMRLPRIFEIKESIVSFEKLNWQNFSRP</sequence>